<organism evidence="1 2">
    <name type="scientific">Elysia crispata</name>
    <name type="common">lettuce slug</name>
    <dbReference type="NCBI Taxonomy" id="231223"/>
    <lineage>
        <taxon>Eukaryota</taxon>
        <taxon>Metazoa</taxon>
        <taxon>Spiralia</taxon>
        <taxon>Lophotrochozoa</taxon>
        <taxon>Mollusca</taxon>
        <taxon>Gastropoda</taxon>
        <taxon>Heterobranchia</taxon>
        <taxon>Euthyneura</taxon>
        <taxon>Panpulmonata</taxon>
        <taxon>Sacoglossa</taxon>
        <taxon>Placobranchoidea</taxon>
        <taxon>Plakobranchidae</taxon>
        <taxon>Elysia</taxon>
    </lineage>
</organism>
<name>A0AAE1DCU3_9GAST</name>
<protein>
    <submittedName>
        <fullName evidence="1">Uncharacterized protein</fullName>
    </submittedName>
</protein>
<dbReference type="Proteomes" id="UP001283361">
    <property type="component" value="Unassembled WGS sequence"/>
</dbReference>
<reference evidence="1" key="1">
    <citation type="journal article" date="2023" name="G3 (Bethesda)">
        <title>A reference genome for the long-term kleptoplast-retaining sea slug Elysia crispata morphotype clarki.</title>
        <authorList>
            <person name="Eastman K.E."/>
            <person name="Pendleton A.L."/>
            <person name="Shaikh M.A."/>
            <person name="Suttiyut T."/>
            <person name="Ogas R."/>
            <person name="Tomko P."/>
            <person name="Gavelis G."/>
            <person name="Widhalm J.R."/>
            <person name="Wisecaver J.H."/>
        </authorList>
    </citation>
    <scope>NUCLEOTIDE SEQUENCE</scope>
    <source>
        <strain evidence="1">ECLA1</strain>
    </source>
</reference>
<keyword evidence="2" id="KW-1185">Reference proteome</keyword>
<dbReference type="EMBL" id="JAWDGP010004277">
    <property type="protein sequence ID" value="KAK3765737.1"/>
    <property type="molecule type" value="Genomic_DNA"/>
</dbReference>
<evidence type="ECO:0000313" key="1">
    <source>
        <dbReference type="EMBL" id="KAK3765737.1"/>
    </source>
</evidence>
<evidence type="ECO:0000313" key="2">
    <source>
        <dbReference type="Proteomes" id="UP001283361"/>
    </source>
</evidence>
<accession>A0AAE1DCU3</accession>
<sequence length="57" mass="6201">MTQPSSPSLKRVTASSSQVPQSFYSMGIGLNQTLFLRSQRSRANCLVGVCTASHTPW</sequence>
<proteinExistence type="predicted"/>
<dbReference type="AlphaFoldDB" id="A0AAE1DCU3"/>
<comment type="caution">
    <text evidence="1">The sequence shown here is derived from an EMBL/GenBank/DDBJ whole genome shotgun (WGS) entry which is preliminary data.</text>
</comment>
<gene>
    <name evidence="1" type="ORF">RRG08_026208</name>
</gene>